<sequence>MSVPVPEYEVVTTWRVHCDGGEGALGHPRVYYSVDRDDGHVECGYCDKLFVHDSFAAEVLPKFGIAVKS</sequence>
<keyword evidence="3" id="KW-1185">Reference proteome</keyword>
<evidence type="ECO:0000259" key="1">
    <source>
        <dbReference type="Pfam" id="PF10276"/>
    </source>
</evidence>
<feature type="domain" description="Zinc finger CHCC-type" evidence="1">
    <location>
        <begin position="14"/>
        <end position="50"/>
    </location>
</feature>
<reference evidence="2 3" key="1">
    <citation type="submission" date="2020-06" db="EMBL/GenBank/DDBJ databases">
        <title>Sulfitobacter algicola sp. nov., isolated from green algae.</title>
        <authorList>
            <person name="Wang C."/>
        </authorList>
    </citation>
    <scope>NUCLEOTIDE SEQUENCE [LARGE SCALE GENOMIC DNA]</scope>
    <source>
        <strain evidence="2 3">1151</strain>
    </source>
</reference>
<proteinExistence type="predicted"/>
<accession>A0ABX2ILY6</accession>
<dbReference type="Gene3D" id="2.60.260.40">
    <property type="entry name" value="q5lls5 like domains"/>
    <property type="match status" value="1"/>
</dbReference>
<dbReference type="InterPro" id="IPR019401">
    <property type="entry name" value="Znf_CHCC"/>
</dbReference>
<dbReference type="Proteomes" id="UP000777935">
    <property type="component" value="Unassembled WGS sequence"/>
</dbReference>
<keyword evidence="2" id="KW-0479">Metal-binding</keyword>
<evidence type="ECO:0000313" key="3">
    <source>
        <dbReference type="Proteomes" id="UP000777935"/>
    </source>
</evidence>
<dbReference type="EMBL" id="JABUFE010000001">
    <property type="protein sequence ID" value="NSX53896.1"/>
    <property type="molecule type" value="Genomic_DNA"/>
</dbReference>
<organism evidence="2 3">
    <name type="scientific">Parasulfitobacter algicola</name>
    <dbReference type="NCBI Taxonomy" id="2614809"/>
    <lineage>
        <taxon>Bacteria</taxon>
        <taxon>Pseudomonadati</taxon>
        <taxon>Pseudomonadota</taxon>
        <taxon>Alphaproteobacteria</taxon>
        <taxon>Rhodobacterales</taxon>
        <taxon>Roseobacteraceae</taxon>
        <taxon>Parasulfitobacter</taxon>
    </lineage>
</organism>
<protein>
    <submittedName>
        <fullName evidence="2">Zinc-finger domain-containing protein</fullName>
    </submittedName>
</protein>
<evidence type="ECO:0000313" key="2">
    <source>
        <dbReference type="EMBL" id="NSX53896.1"/>
    </source>
</evidence>
<comment type="caution">
    <text evidence="2">The sequence shown here is derived from an EMBL/GenBank/DDBJ whole genome shotgun (WGS) entry which is preliminary data.</text>
</comment>
<keyword evidence="2" id="KW-0862">Zinc</keyword>
<keyword evidence="2" id="KW-0863">Zinc-finger</keyword>
<gene>
    <name evidence="2" type="ORF">HRQ87_03685</name>
</gene>
<name>A0ABX2ILY6_9RHOB</name>
<dbReference type="RefSeq" id="WP_174135300.1">
    <property type="nucleotide sequence ID" value="NZ_JABUFE010000001.1"/>
</dbReference>
<dbReference type="GO" id="GO:0008270">
    <property type="term" value="F:zinc ion binding"/>
    <property type="evidence" value="ECO:0007669"/>
    <property type="project" value="UniProtKB-KW"/>
</dbReference>
<dbReference type="Pfam" id="PF10276">
    <property type="entry name" value="zf-CHCC"/>
    <property type="match status" value="1"/>
</dbReference>